<organism evidence="2 3">
    <name type="scientific">Roseococcus suduntuyensis</name>
    <dbReference type="NCBI Taxonomy" id="455361"/>
    <lineage>
        <taxon>Bacteria</taxon>
        <taxon>Pseudomonadati</taxon>
        <taxon>Pseudomonadota</taxon>
        <taxon>Alphaproteobacteria</taxon>
        <taxon>Acetobacterales</taxon>
        <taxon>Roseomonadaceae</taxon>
        <taxon>Roseococcus</taxon>
    </lineage>
</organism>
<comment type="caution">
    <text evidence="2">The sequence shown here is derived from an EMBL/GenBank/DDBJ whole genome shotgun (WGS) entry which is preliminary data.</text>
</comment>
<dbReference type="AlphaFoldDB" id="A0A840AF91"/>
<accession>A0A840AF91</accession>
<dbReference type="EMBL" id="JACIDJ010000004">
    <property type="protein sequence ID" value="MBB3899206.1"/>
    <property type="molecule type" value="Genomic_DNA"/>
</dbReference>
<name>A0A840AF91_9PROT</name>
<feature type="region of interest" description="Disordered" evidence="1">
    <location>
        <begin position="106"/>
        <end position="133"/>
    </location>
</feature>
<proteinExistence type="predicted"/>
<keyword evidence="3" id="KW-1185">Reference proteome</keyword>
<protein>
    <recommendedName>
        <fullName evidence="4">FlgN protein</fullName>
    </recommendedName>
</protein>
<evidence type="ECO:0000256" key="1">
    <source>
        <dbReference type="SAM" id="MobiDB-lite"/>
    </source>
</evidence>
<gene>
    <name evidence="2" type="ORF">GGQ83_002654</name>
</gene>
<evidence type="ECO:0000313" key="2">
    <source>
        <dbReference type="EMBL" id="MBB3899206.1"/>
    </source>
</evidence>
<dbReference type="Proteomes" id="UP000553193">
    <property type="component" value="Unassembled WGS sequence"/>
</dbReference>
<evidence type="ECO:0000313" key="3">
    <source>
        <dbReference type="Proteomes" id="UP000553193"/>
    </source>
</evidence>
<evidence type="ECO:0008006" key="4">
    <source>
        <dbReference type="Google" id="ProtNLM"/>
    </source>
</evidence>
<dbReference type="RefSeq" id="WP_184384766.1">
    <property type="nucleotide sequence ID" value="NZ_JACIDJ010000004.1"/>
</dbReference>
<sequence length="133" mass="13699">MMDAVIAAGERLAEALRAENEALAALDLTRAAAMATRKVQATDAFAAATAAATRVGARAEGGLRQMAEKLATDLGSLGQQNRKLLEEAIALQSRVIETIATASRPAAHAPGYGRQGRHRPGAQAAALAVVTRA</sequence>
<reference evidence="2 3" key="1">
    <citation type="submission" date="2020-08" db="EMBL/GenBank/DDBJ databases">
        <title>Genomic Encyclopedia of Type Strains, Phase IV (KMG-IV): sequencing the most valuable type-strain genomes for metagenomic binning, comparative biology and taxonomic classification.</title>
        <authorList>
            <person name="Goeker M."/>
        </authorList>
    </citation>
    <scope>NUCLEOTIDE SEQUENCE [LARGE SCALE GENOMIC DNA]</scope>
    <source>
        <strain evidence="2 3">DSM 19979</strain>
    </source>
</reference>
<feature type="compositionally biased region" description="Low complexity" evidence="1">
    <location>
        <begin position="122"/>
        <end position="133"/>
    </location>
</feature>